<sequence length="361" mass="38328">MSPRSLNIALWGWYQAGNYGDDLMALMVAGALRDHGHRVTLFAESRLAQEAGGVATTRSLNELLHGADLCVVGGGGLLINGAACETSAGELAGAAARHNVPLWLTSVGADGVGAIDWDSMPGRRALLESPHLLGGTIRTRMEDRLLESRGLRYYPDIVLRAGSSLGIERRPTGRATIGINVPPWGRGRMLAKTLLDVARTTGAFDVACLQTAHPDYPATHGHELVEPLVGMGARKVQFESVRGFLEEVATMSAIVSFKLHLGVSALSMGTPFIGFGGGPKVQSFFQALGASSCYYGCRGRDVAAVLTKLAAHAAAPQRLKPSLKPRGAYVAIEQAKGHFDEMHKAIDRVAETRPVCEGVAR</sequence>
<evidence type="ECO:0000313" key="2">
    <source>
        <dbReference type="Proteomes" id="UP000315440"/>
    </source>
</evidence>
<accession>A0A5C5ZJH8</accession>
<evidence type="ECO:0000313" key="1">
    <source>
        <dbReference type="EMBL" id="TWT87534.1"/>
    </source>
</evidence>
<comment type="caution">
    <text evidence="1">The sequence shown here is derived from an EMBL/GenBank/DDBJ whole genome shotgun (WGS) entry which is preliminary data.</text>
</comment>
<gene>
    <name evidence="1" type="ORF">Mal64_30750</name>
</gene>
<organism evidence="1 2">
    <name type="scientific">Pseudobythopirellula maris</name>
    <dbReference type="NCBI Taxonomy" id="2527991"/>
    <lineage>
        <taxon>Bacteria</taxon>
        <taxon>Pseudomonadati</taxon>
        <taxon>Planctomycetota</taxon>
        <taxon>Planctomycetia</taxon>
        <taxon>Pirellulales</taxon>
        <taxon>Lacipirellulaceae</taxon>
        <taxon>Pseudobythopirellula</taxon>
    </lineage>
</organism>
<dbReference type="Proteomes" id="UP000315440">
    <property type="component" value="Unassembled WGS sequence"/>
</dbReference>
<proteinExistence type="predicted"/>
<dbReference type="OrthoDB" id="979302at2"/>
<dbReference type="GO" id="GO:0016740">
    <property type="term" value="F:transferase activity"/>
    <property type="evidence" value="ECO:0007669"/>
    <property type="project" value="UniProtKB-KW"/>
</dbReference>
<dbReference type="PANTHER" id="PTHR36836">
    <property type="entry name" value="COLANIC ACID BIOSYNTHESIS PROTEIN WCAK"/>
    <property type="match status" value="1"/>
</dbReference>
<keyword evidence="2" id="KW-1185">Reference proteome</keyword>
<reference evidence="1 2" key="1">
    <citation type="submission" date="2019-02" db="EMBL/GenBank/DDBJ databases">
        <title>Deep-cultivation of Planctomycetes and their phenomic and genomic characterization uncovers novel biology.</title>
        <authorList>
            <person name="Wiegand S."/>
            <person name="Jogler M."/>
            <person name="Boedeker C."/>
            <person name="Pinto D."/>
            <person name="Vollmers J."/>
            <person name="Rivas-Marin E."/>
            <person name="Kohn T."/>
            <person name="Peeters S.H."/>
            <person name="Heuer A."/>
            <person name="Rast P."/>
            <person name="Oberbeckmann S."/>
            <person name="Bunk B."/>
            <person name="Jeske O."/>
            <person name="Meyerdierks A."/>
            <person name="Storesund J.E."/>
            <person name="Kallscheuer N."/>
            <person name="Luecker S."/>
            <person name="Lage O.M."/>
            <person name="Pohl T."/>
            <person name="Merkel B.J."/>
            <person name="Hornburger P."/>
            <person name="Mueller R.-W."/>
            <person name="Bruemmer F."/>
            <person name="Labrenz M."/>
            <person name="Spormann A.M."/>
            <person name="Op Den Camp H."/>
            <person name="Overmann J."/>
            <person name="Amann R."/>
            <person name="Jetten M.S.M."/>
            <person name="Mascher T."/>
            <person name="Medema M.H."/>
            <person name="Devos D.P."/>
            <person name="Kaster A.-K."/>
            <person name="Ovreas L."/>
            <person name="Rohde M."/>
            <person name="Galperin M.Y."/>
            <person name="Jogler C."/>
        </authorList>
    </citation>
    <scope>NUCLEOTIDE SEQUENCE [LARGE SCALE GENOMIC DNA]</scope>
    <source>
        <strain evidence="1 2">Mal64</strain>
    </source>
</reference>
<dbReference type="RefSeq" id="WP_146401755.1">
    <property type="nucleotide sequence ID" value="NZ_SJPQ01000003.1"/>
</dbReference>
<dbReference type="PANTHER" id="PTHR36836:SF1">
    <property type="entry name" value="COLANIC ACID BIOSYNTHESIS PROTEIN WCAK"/>
    <property type="match status" value="1"/>
</dbReference>
<dbReference type="EMBL" id="SJPQ01000003">
    <property type="protein sequence ID" value="TWT87534.1"/>
    <property type="molecule type" value="Genomic_DNA"/>
</dbReference>
<protein>
    <submittedName>
        <fullName evidence="1">Polysaccharide pyruvyl transferase</fullName>
    </submittedName>
</protein>
<dbReference type="AlphaFoldDB" id="A0A5C5ZJH8"/>
<keyword evidence="1" id="KW-0808">Transferase</keyword>
<name>A0A5C5ZJH8_9BACT</name>